<sequence>MAIPLLKKEVEESMKAVEGDLATWRTSVGQLISISLAPPWHPPPSPPATRLRRPRAPPGMPPQSTTAASSNSSTTDAPPTTSSERDSPASSWISEGGHPCLEERGRPRHHWIWPFPVEAAHFLAGTRMRCHCHGRRPCGWSCGRRGKFTHGCGAFRRRRSRIGMGDGGVETGSTVRTSNGSAGGPDTEGIVGAPDGNCRR</sequence>
<feature type="region of interest" description="Disordered" evidence="1">
    <location>
        <begin position="35"/>
        <end position="100"/>
    </location>
</feature>
<evidence type="ECO:0000313" key="2">
    <source>
        <dbReference type="EMBL" id="CAD6246363.1"/>
    </source>
</evidence>
<feature type="compositionally biased region" description="Polar residues" evidence="1">
    <location>
        <begin position="171"/>
        <end position="180"/>
    </location>
</feature>
<dbReference type="Proteomes" id="UP000604825">
    <property type="component" value="Unassembled WGS sequence"/>
</dbReference>
<organism evidence="2 3">
    <name type="scientific">Miscanthus lutarioriparius</name>
    <dbReference type="NCBI Taxonomy" id="422564"/>
    <lineage>
        <taxon>Eukaryota</taxon>
        <taxon>Viridiplantae</taxon>
        <taxon>Streptophyta</taxon>
        <taxon>Embryophyta</taxon>
        <taxon>Tracheophyta</taxon>
        <taxon>Spermatophyta</taxon>
        <taxon>Magnoliopsida</taxon>
        <taxon>Liliopsida</taxon>
        <taxon>Poales</taxon>
        <taxon>Poaceae</taxon>
        <taxon>PACMAD clade</taxon>
        <taxon>Panicoideae</taxon>
        <taxon>Andropogonodae</taxon>
        <taxon>Andropogoneae</taxon>
        <taxon>Saccharinae</taxon>
        <taxon>Miscanthus</taxon>
    </lineage>
</organism>
<name>A0A811PKY1_9POAL</name>
<evidence type="ECO:0000256" key="1">
    <source>
        <dbReference type="SAM" id="MobiDB-lite"/>
    </source>
</evidence>
<reference evidence="2" key="1">
    <citation type="submission" date="2020-10" db="EMBL/GenBank/DDBJ databases">
        <authorList>
            <person name="Han B."/>
            <person name="Lu T."/>
            <person name="Zhao Q."/>
            <person name="Huang X."/>
            <person name="Zhao Y."/>
        </authorList>
    </citation>
    <scope>NUCLEOTIDE SEQUENCE</scope>
</reference>
<proteinExistence type="predicted"/>
<feature type="compositionally biased region" description="Low complexity" evidence="1">
    <location>
        <begin position="62"/>
        <end position="82"/>
    </location>
</feature>
<evidence type="ECO:0000313" key="3">
    <source>
        <dbReference type="Proteomes" id="UP000604825"/>
    </source>
</evidence>
<accession>A0A811PKY1</accession>
<gene>
    <name evidence="2" type="ORF">NCGR_LOCUS30629</name>
</gene>
<dbReference type="AlphaFoldDB" id="A0A811PKY1"/>
<keyword evidence="3" id="KW-1185">Reference proteome</keyword>
<protein>
    <submittedName>
        <fullName evidence="2">Uncharacterized protein</fullName>
    </submittedName>
</protein>
<dbReference type="EMBL" id="CAJGYO010000007">
    <property type="protein sequence ID" value="CAD6246363.1"/>
    <property type="molecule type" value="Genomic_DNA"/>
</dbReference>
<feature type="region of interest" description="Disordered" evidence="1">
    <location>
        <begin position="163"/>
        <end position="200"/>
    </location>
</feature>
<comment type="caution">
    <text evidence="2">The sequence shown here is derived from an EMBL/GenBank/DDBJ whole genome shotgun (WGS) entry which is preliminary data.</text>
</comment>